<comment type="caution">
    <text evidence="2">The sequence shown here is derived from an EMBL/GenBank/DDBJ whole genome shotgun (WGS) entry which is preliminary data.</text>
</comment>
<accession>A0AAV5A8W8</accession>
<reference evidence="2" key="1">
    <citation type="submission" date="2021-10" db="EMBL/GenBank/DDBJ databases">
        <title>De novo Genome Assembly of Clathrus columnatus (Basidiomycota, Fungi) Using Illumina and Nanopore Sequence Data.</title>
        <authorList>
            <person name="Ogiso-Tanaka E."/>
            <person name="Itagaki H."/>
            <person name="Hosoya T."/>
            <person name="Hosaka K."/>
        </authorList>
    </citation>
    <scope>NUCLEOTIDE SEQUENCE</scope>
    <source>
        <strain evidence="2">MO-923</strain>
    </source>
</reference>
<dbReference type="AlphaFoldDB" id="A0AAV5A8W8"/>
<feature type="region of interest" description="Disordered" evidence="1">
    <location>
        <begin position="31"/>
        <end position="63"/>
    </location>
</feature>
<sequence length="469" mass="53049">MDTRANRLSYASSTTSTILSSSVSSTLFDDEEWSPKQFPSNPSSPSMSDASSISTARSNDSVPKSWASRGILKKIVRGLGATAVGLVSDYALKKHLTTISSRIDLGKSETCLLSDQGIRELEGLYEDLLERDYHGEKLMLVAVKLRLSIIQILLDLENPMLFSQMRKDIFRKIRKDLDNQISRKTEETSQIHRQALELKQGLLLRLADELSSEEYPMSEKTLDGTDITEILCNELAYGSGEYTIQTALERIARTEWGFHQLLRLVNSNKQSSHNNVVLDCVTRLLSYENVFSCAMAIRIFGRVAHTNEKIYSLIIGPTGGIAWLVERLGELTHSKIYLKQRRWRGRSVRAVESYCAALLTACINGFSEKIVQLGITTVLFRLMKIFTIRDRDPSVHSQIKENQHEDVDIERDQIACCELISYLLDVPIAKRRFLSGIDVFRTFDAHSNRLFSDQKLLVSLASIMKQLQT</sequence>
<feature type="compositionally biased region" description="Low complexity" evidence="1">
    <location>
        <begin position="39"/>
        <end position="54"/>
    </location>
</feature>
<evidence type="ECO:0000256" key="1">
    <source>
        <dbReference type="SAM" id="MobiDB-lite"/>
    </source>
</evidence>
<keyword evidence="3" id="KW-1185">Reference proteome</keyword>
<gene>
    <name evidence="2" type="ORF">Clacol_005302</name>
</gene>
<evidence type="ECO:0000313" key="2">
    <source>
        <dbReference type="EMBL" id="GJJ11071.1"/>
    </source>
</evidence>
<organism evidence="2 3">
    <name type="scientific">Clathrus columnatus</name>
    <dbReference type="NCBI Taxonomy" id="1419009"/>
    <lineage>
        <taxon>Eukaryota</taxon>
        <taxon>Fungi</taxon>
        <taxon>Dikarya</taxon>
        <taxon>Basidiomycota</taxon>
        <taxon>Agaricomycotina</taxon>
        <taxon>Agaricomycetes</taxon>
        <taxon>Phallomycetidae</taxon>
        <taxon>Phallales</taxon>
        <taxon>Clathraceae</taxon>
        <taxon>Clathrus</taxon>
    </lineage>
</organism>
<proteinExistence type="predicted"/>
<dbReference type="EMBL" id="BPWL01000006">
    <property type="protein sequence ID" value="GJJ11071.1"/>
    <property type="molecule type" value="Genomic_DNA"/>
</dbReference>
<name>A0AAV5A8W8_9AGAM</name>
<protein>
    <submittedName>
        <fullName evidence="2">Uncharacterized protein</fullName>
    </submittedName>
</protein>
<evidence type="ECO:0000313" key="3">
    <source>
        <dbReference type="Proteomes" id="UP001050691"/>
    </source>
</evidence>
<dbReference type="Proteomes" id="UP001050691">
    <property type="component" value="Unassembled WGS sequence"/>
</dbReference>